<evidence type="ECO:0000259" key="1">
    <source>
        <dbReference type="Pfam" id="PF13860"/>
    </source>
</evidence>
<dbReference type="InterPro" id="IPR025965">
    <property type="entry name" value="FlgD/Vpr_Ig-like"/>
</dbReference>
<accession>A0A0S7WDF2</accession>
<dbReference type="Gene3D" id="2.60.40.4070">
    <property type="match status" value="1"/>
</dbReference>
<organism evidence="2 3">
    <name type="scientific">candidate division TA06 bacterium DG_26</name>
    <dbReference type="NCBI Taxonomy" id="1703771"/>
    <lineage>
        <taxon>Bacteria</taxon>
        <taxon>Bacteria division TA06</taxon>
    </lineage>
</organism>
<feature type="domain" description="FlgD/Vpr Ig-like" evidence="1">
    <location>
        <begin position="397"/>
        <end position="455"/>
    </location>
</feature>
<dbReference type="NCBIfam" id="TIGR04183">
    <property type="entry name" value="Por_Secre_tail"/>
    <property type="match status" value="1"/>
</dbReference>
<protein>
    <recommendedName>
        <fullName evidence="1">FlgD/Vpr Ig-like domain-containing protein</fullName>
    </recommendedName>
</protein>
<proteinExistence type="predicted"/>
<dbReference type="SUPFAM" id="SSF89372">
    <property type="entry name" value="Fucose-specific lectin"/>
    <property type="match status" value="1"/>
</dbReference>
<dbReference type="Proteomes" id="UP000051124">
    <property type="component" value="Unassembled WGS sequence"/>
</dbReference>
<dbReference type="AlphaFoldDB" id="A0A0S7WDF2"/>
<reference evidence="2 3" key="1">
    <citation type="journal article" date="2015" name="Microbiome">
        <title>Genomic resolution of linkages in carbon, nitrogen, and sulfur cycling among widespread estuary sediment bacteria.</title>
        <authorList>
            <person name="Baker B.J."/>
            <person name="Lazar C.S."/>
            <person name="Teske A.P."/>
            <person name="Dick G.J."/>
        </authorList>
    </citation>
    <scope>NUCLEOTIDE SEQUENCE [LARGE SCALE GENOMIC DNA]</scope>
    <source>
        <strain evidence="2">DG_26</strain>
    </source>
</reference>
<gene>
    <name evidence="2" type="ORF">AMJ40_07910</name>
</gene>
<sequence>MQFSMILVFLLQQWTAPFQVSPDTLPGSHAAVISDCWGGTWVSWYSSRSLWSRSWDGGTWSEPILVESTKAIYPEVTTSSMCRDVDRNAVVAWVDTSHSIRLSVARIRKDIWITTAPDLRIKGENPSIASDASGNIWCAWTMLDTAGTELYYQVSHYDGREWHEPMWVQRIYPVEISYTSAIATDRQGNIWVSYNDERNIWVQYWGGKSWSAAETIGTCFDYAYPAMCADSARVWIVWFNSTANMGQGGIFARYRDGVEWSALIEFPHHFSMVPMMGWHNSHADICVNGSGELWAGWWETQAMWCPNYAILANRYANGNWERTSAVDSVVGRWGGYPSICSSAKEIWMVWQAEDEGDWNIYTAHTEMTSIEENLPPSPLPQLTNPQNYPNPFSVTTSLSYSLTDKCEVTVSVYDTQGRLIATLLKEDQCAGVHAITWDGTDDNGRKVPSGTYFLSFALGSDAQVGAYGGTEHYTGTRKVTLVR</sequence>
<evidence type="ECO:0000313" key="2">
    <source>
        <dbReference type="EMBL" id="KPJ48200.1"/>
    </source>
</evidence>
<dbReference type="InterPro" id="IPR026444">
    <property type="entry name" value="Secre_tail"/>
</dbReference>
<comment type="caution">
    <text evidence="2">The sequence shown here is derived from an EMBL/GenBank/DDBJ whole genome shotgun (WGS) entry which is preliminary data.</text>
</comment>
<evidence type="ECO:0000313" key="3">
    <source>
        <dbReference type="Proteomes" id="UP000051124"/>
    </source>
</evidence>
<dbReference type="Pfam" id="PF13860">
    <property type="entry name" value="FlgD_ig"/>
    <property type="match status" value="1"/>
</dbReference>
<name>A0A0S7WDF2_UNCT6</name>
<dbReference type="EMBL" id="LIZT01000133">
    <property type="protein sequence ID" value="KPJ48200.1"/>
    <property type="molecule type" value="Genomic_DNA"/>
</dbReference>